<dbReference type="InterPro" id="IPR003346">
    <property type="entry name" value="Transposase_20"/>
</dbReference>
<reference evidence="4" key="1">
    <citation type="journal article" date="2023" name="Arch. Microbiol.">
        <title>Desulfoferula mesophilus gen. nov. sp. nov., a mesophilic sulfate-reducing bacterium isolated from a brackish lake sediment.</title>
        <authorList>
            <person name="Watanabe T."/>
            <person name="Yabe T."/>
            <person name="Tsuji J.M."/>
            <person name="Fukui M."/>
        </authorList>
    </citation>
    <scope>NUCLEOTIDE SEQUENCE [LARGE SCALE GENOMIC DNA]</scope>
    <source>
        <strain evidence="4">12FAK</strain>
    </source>
</reference>
<proteinExistence type="predicted"/>
<accession>A0AAU9EIJ6</accession>
<dbReference type="PANTHER" id="PTHR33055">
    <property type="entry name" value="TRANSPOSASE FOR INSERTION SEQUENCE ELEMENT IS1111A"/>
    <property type="match status" value="1"/>
</dbReference>
<dbReference type="NCBIfam" id="NF033542">
    <property type="entry name" value="transpos_IS110"/>
    <property type="match status" value="1"/>
</dbReference>
<dbReference type="InterPro" id="IPR047650">
    <property type="entry name" value="Transpos_IS110"/>
</dbReference>
<dbReference type="GO" id="GO:0004803">
    <property type="term" value="F:transposase activity"/>
    <property type="evidence" value="ECO:0007669"/>
    <property type="project" value="InterPro"/>
</dbReference>
<dbReference type="PANTHER" id="PTHR33055:SF3">
    <property type="entry name" value="PUTATIVE TRANSPOSASE FOR IS117-RELATED"/>
    <property type="match status" value="1"/>
</dbReference>
<dbReference type="Proteomes" id="UP001366166">
    <property type="component" value="Chromosome"/>
</dbReference>
<feature type="domain" description="Transposase IS116/IS110/IS902 C-terminal" evidence="2">
    <location>
        <begin position="215"/>
        <end position="293"/>
    </location>
</feature>
<evidence type="ECO:0000259" key="2">
    <source>
        <dbReference type="Pfam" id="PF02371"/>
    </source>
</evidence>
<gene>
    <name evidence="3" type="ORF">FAK_14850</name>
</gene>
<dbReference type="Pfam" id="PF01548">
    <property type="entry name" value="DEDD_Tnp_IS110"/>
    <property type="match status" value="1"/>
</dbReference>
<dbReference type="KEGG" id="dmp:FAK_14850"/>
<protein>
    <submittedName>
        <fullName evidence="3">IS110 family transposase</fullName>
    </submittedName>
</protein>
<dbReference type="InterPro" id="IPR002525">
    <property type="entry name" value="Transp_IS110-like_N"/>
</dbReference>
<feature type="domain" description="Transposase IS110-like N-terminal" evidence="1">
    <location>
        <begin position="4"/>
        <end position="151"/>
    </location>
</feature>
<dbReference type="GO" id="GO:0006313">
    <property type="term" value="P:DNA transposition"/>
    <property type="evidence" value="ECO:0007669"/>
    <property type="project" value="InterPro"/>
</dbReference>
<organism evidence="3 4">
    <name type="scientific">Desulfoferula mesophila</name>
    <dbReference type="NCBI Taxonomy" id="3058419"/>
    <lineage>
        <taxon>Bacteria</taxon>
        <taxon>Pseudomonadati</taxon>
        <taxon>Thermodesulfobacteriota</taxon>
        <taxon>Desulfarculia</taxon>
        <taxon>Desulfarculales</taxon>
        <taxon>Desulfarculaceae</taxon>
        <taxon>Desulfoferula</taxon>
    </lineage>
</organism>
<evidence type="ECO:0000313" key="3">
    <source>
        <dbReference type="EMBL" id="BEQ14419.1"/>
    </source>
</evidence>
<name>A0AAU9EIJ6_9BACT</name>
<evidence type="ECO:0000259" key="1">
    <source>
        <dbReference type="Pfam" id="PF01548"/>
    </source>
</evidence>
<dbReference type="RefSeq" id="WP_338606129.1">
    <property type="nucleotide sequence ID" value="NZ_AP028679.1"/>
</dbReference>
<evidence type="ECO:0000313" key="4">
    <source>
        <dbReference type="Proteomes" id="UP001366166"/>
    </source>
</evidence>
<dbReference type="AlphaFoldDB" id="A0AAU9EIJ6"/>
<dbReference type="EMBL" id="AP028679">
    <property type="protein sequence ID" value="BEQ14419.1"/>
    <property type="molecule type" value="Genomic_DNA"/>
</dbReference>
<dbReference type="Pfam" id="PF02371">
    <property type="entry name" value="Transposase_20"/>
    <property type="match status" value="1"/>
</dbReference>
<sequence length="348" mass="38875">MIYVGMDVHKKTTTYCAINKDGKIAKRGKVASGDAGWLDIISQWPLNEVLVALETGGMTWWVVDVLRASGIEPVVVDARQFKMIADSKKKSDRRDARTLAEALRGGLAENCSVAIPSQRARQARSLMRTRHLVVKQSTSTMNAARSLLRSVGVSVTKHSWANEDHWEKLLDNPSVPIWMKPLLVVYRNIWEALKKERQDLDAMVVGEQAHWPEAALLRQIPGYGPIVTMAVLSSLDDPHRFKHSGQVASYAGLVPSSRDSGDSQKRGGITHQGRSMLRYLLVQAAWAAMRSKKLTPNMQKWTRRLIVKRGAMVATVALARRLLILGHRLWKNGEAYNPTYPELSKPTA</sequence>
<keyword evidence="4" id="KW-1185">Reference proteome</keyword>
<dbReference type="GO" id="GO:0003677">
    <property type="term" value="F:DNA binding"/>
    <property type="evidence" value="ECO:0007669"/>
    <property type="project" value="InterPro"/>
</dbReference>